<accession>A0ABQ1MHR8</accession>
<dbReference type="SUPFAM" id="SSF159888">
    <property type="entry name" value="YdhG-like"/>
    <property type="match status" value="1"/>
</dbReference>
<feature type="domain" description="YdhG-like" evidence="1">
    <location>
        <begin position="35"/>
        <end position="129"/>
    </location>
</feature>
<evidence type="ECO:0000313" key="2">
    <source>
        <dbReference type="EMBL" id="GGC40479.1"/>
    </source>
</evidence>
<protein>
    <recommendedName>
        <fullName evidence="1">YdhG-like domain-containing protein</fullName>
    </recommendedName>
</protein>
<keyword evidence="3" id="KW-1185">Reference proteome</keyword>
<dbReference type="Pfam" id="PF08818">
    <property type="entry name" value="DUF1801"/>
    <property type="match status" value="1"/>
</dbReference>
<dbReference type="InterPro" id="IPR014922">
    <property type="entry name" value="YdhG-like"/>
</dbReference>
<evidence type="ECO:0000313" key="3">
    <source>
        <dbReference type="Proteomes" id="UP000635885"/>
    </source>
</evidence>
<dbReference type="EMBL" id="BMFD01000005">
    <property type="protein sequence ID" value="GGC40479.1"/>
    <property type="molecule type" value="Genomic_DNA"/>
</dbReference>
<reference evidence="3" key="1">
    <citation type="journal article" date="2019" name="Int. J. Syst. Evol. Microbiol.">
        <title>The Global Catalogue of Microorganisms (GCM) 10K type strain sequencing project: providing services to taxonomists for standard genome sequencing and annotation.</title>
        <authorList>
            <consortium name="The Broad Institute Genomics Platform"/>
            <consortium name="The Broad Institute Genome Sequencing Center for Infectious Disease"/>
            <person name="Wu L."/>
            <person name="Ma J."/>
        </authorList>
    </citation>
    <scope>NUCLEOTIDE SEQUENCE [LARGE SCALE GENOMIC DNA]</scope>
    <source>
        <strain evidence="3">CGMCC 1.12479</strain>
    </source>
</reference>
<organism evidence="2 3">
    <name type="scientific">Belliella aquatica</name>
    <dbReference type="NCBI Taxonomy" id="1323734"/>
    <lineage>
        <taxon>Bacteria</taxon>
        <taxon>Pseudomonadati</taxon>
        <taxon>Bacteroidota</taxon>
        <taxon>Cytophagia</taxon>
        <taxon>Cytophagales</taxon>
        <taxon>Cyclobacteriaceae</taxon>
        <taxon>Belliella</taxon>
    </lineage>
</organism>
<gene>
    <name evidence="2" type="ORF">GCM10010993_19010</name>
</gene>
<proteinExistence type="predicted"/>
<evidence type="ECO:0000259" key="1">
    <source>
        <dbReference type="Pfam" id="PF08818"/>
    </source>
</evidence>
<comment type="caution">
    <text evidence="2">The sequence shown here is derived from an EMBL/GenBank/DDBJ whole genome shotgun (WGS) entry which is preliminary data.</text>
</comment>
<name>A0ABQ1MHR8_9BACT</name>
<dbReference type="Gene3D" id="3.90.1150.200">
    <property type="match status" value="1"/>
</dbReference>
<sequence length="142" mass="16194">MAELKTQQNDANVKDFIHEFANSEQKIADSLLLLELFEKITSYKPKMWGDSIIGFGKYHYKSERSTQKGDWPLVGFSPRKTAISLYVYSSGAGQDQLIEKLGKFKMGKGCIYVKKLSDIDQKVLEEIILSTVDFLQNKYGKI</sequence>
<dbReference type="RefSeq" id="WP_188442154.1">
    <property type="nucleotide sequence ID" value="NZ_BMFD01000005.1"/>
</dbReference>
<dbReference type="Proteomes" id="UP000635885">
    <property type="component" value="Unassembled WGS sequence"/>
</dbReference>